<proteinExistence type="predicted"/>
<feature type="signal peptide" evidence="2">
    <location>
        <begin position="1"/>
        <end position="22"/>
    </location>
</feature>
<feature type="domain" description="Peptidase C1A papain C-terminal" evidence="3">
    <location>
        <begin position="161"/>
        <end position="195"/>
    </location>
</feature>
<feature type="compositionally biased region" description="Polar residues" evidence="1">
    <location>
        <begin position="80"/>
        <end position="97"/>
    </location>
</feature>
<sequence>MRKKTPRFLRSLSVILSAAVLAGSFMPAVQTVSAQSTDIDFISSDEEVTSSDTDISLEDIDENTDASAEAAPDTDIPDISQDSSGTSIENESPASSQTEDEDTFTSGDSDETAENLDYILGRPMTEEERQAQLAPMQTLTAFTPEEEVNSDFSVSLWDIFPESYDSREQNLITSVKNQNPFGICWAFSLLSTAETPQMTILSTRPIIITVEMA</sequence>
<dbReference type="InterPro" id="IPR000668">
    <property type="entry name" value="Peptidase_C1A_C"/>
</dbReference>
<dbReference type="Proteomes" id="UP001446032">
    <property type="component" value="Unassembled WGS sequence"/>
</dbReference>
<dbReference type="Pfam" id="PF00112">
    <property type="entry name" value="Peptidase_C1"/>
    <property type="match status" value="1"/>
</dbReference>
<feature type="compositionally biased region" description="Acidic residues" evidence="1">
    <location>
        <begin position="98"/>
        <end position="113"/>
    </location>
</feature>
<evidence type="ECO:0000259" key="3">
    <source>
        <dbReference type="Pfam" id="PF00112"/>
    </source>
</evidence>
<dbReference type="InterPro" id="IPR038765">
    <property type="entry name" value="Papain-like_cys_pep_sf"/>
</dbReference>
<organism evidence="4 5">
    <name type="scientific">Blautia intestinihominis</name>
    <dbReference type="NCBI Taxonomy" id="3133152"/>
    <lineage>
        <taxon>Bacteria</taxon>
        <taxon>Bacillati</taxon>
        <taxon>Bacillota</taxon>
        <taxon>Clostridia</taxon>
        <taxon>Lachnospirales</taxon>
        <taxon>Lachnospiraceae</taxon>
        <taxon>Blautia</taxon>
    </lineage>
</organism>
<name>A0ABV1ART4_9FIRM</name>
<gene>
    <name evidence="4" type="ORF">WMO75_18720</name>
</gene>
<evidence type="ECO:0000256" key="2">
    <source>
        <dbReference type="SAM" id="SignalP"/>
    </source>
</evidence>
<evidence type="ECO:0000313" key="4">
    <source>
        <dbReference type="EMBL" id="MEQ2360313.1"/>
    </source>
</evidence>
<reference evidence="4 5" key="1">
    <citation type="submission" date="2024-03" db="EMBL/GenBank/DDBJ databases">
        <title>Human intestinal bacterial collection.</title>
        <authorList>
            <person name="Pauvert C."/>
            <person name="Hitch T.C.A."/>
            <person name="Clavel T."/>
        </authorList>
    </citation>
    <scope>NUCLEOTIDE SEQUENCE [LARGE SCALE GENOMIC DNA]</scope>
    <source>
        <strain evidence="4 5">CLA-AA-H95</strain>
    </source>
</reference>
<comment type="caution">
    <text evidence="4">The sequence shown here is derived from an EMBL/GenBank/DDBJ whole genome shotgun (WGS) entry which is preliminary data.</text>
</comment>
<evidence type="ECO:0000313" key="5">
    <source>
        <dbReference type="Proteomes" id="UP001446032"/>
    </source>
</evidence>
<evidence type="ECO:0000256" key="1">
    <source>
        <dbReference type="SAM" id="MobiDB-lite"/>
    </source>
</evidence>
<accession>A0ABV1ART4</accession>
<feature type="region of interest" description="Disordered" evidence="1">
    <location>
        <begin position="64"/>
        <end position="113"/>
    </location>
</feature>
<dbReference type="Gene3D" id="3.90.70.10">
    <property type="entry name" value="Cysteine proteinases"/>
    <property type="match status" value="1"/>
</dbReference>
<dbReference type="SUPFAM" id="SSF54001">
    <property type="entry name" value="Cysteine proteinases"/>
    <property type="match status" value="1"/>
</dbReference>
<dbReference type="EMBL" id="JBBMEI010000124">
    <property type="protein sequence ID" value="MEQ2360313.1"/>
    <property type="molecule type" value="Genomic_DNA"/>
</dbReference>
<keyword evidence="2" id="KW-0732">Signal</keyword>
<dbReference type="RefSeq" id="WP_349078725.1">
    <property type="nucleotide sequence ID" value="NZ_JBBMEI010000124.1"/>
</dbReference>
<feature type="chain" id="PRO_5046907521" evidence="2">
    <location>
        <begin position="23"/>
        <end position="213"/>
    </location>
</feature>
<protein>
    <submittedName>
        <fullName evidence="4">C1 family peptidase</fullName>
    </submittedName>
</protein>
<keyword evidence="5" id="KW-1185">Reference proteome</keyword>